<evidence type="ECO:0000256" key="1">
    <source>
        <dbReference type="SAM" id="MobiDB-lite"/>
    </source>
</evidence>
<dbReference type="Proteomes" id="UP000813463">
    <property type="component" value="Chromosome 5"/>
</dbReference>
<gene>
    <name evidence="4" type="primary">LOC110789487</name>
</gene>
<evidence type="ECO:0000256" key="2">
    <source>
        <dbReference type="SAM" id="SignalP"/>
    </source>
</evidence>
<name>A0ABM3QL91_SPIOL</name>
<feature type="chain" id="PRO_5046218916" evidence="2">
    <location>
        <begin position="32"/>
        <end position="126"/>
    </location>
</feature>
<protein>
    <submittedName>
        <fullName evidence="4">Uncharacterized protein isoform X1</fullName>
    </submittedName>
</protein>
<evidence type="ECO:0000313" key="3">
    <source>
        <dbReference type="Proteomes" id="UP000813463"/>
    </source>
</evidence>
<keyword evidence="2" id="KW-0732">Signal</keyword>
<dbReference type="RefSeq" id="XP_056684127.1">
    <property type="nucleotide sequence ID" value="XM_056828149.1"/>
</dbReference>
<feature type="region of interest" description="Disordered" evidence="1">
    <location>
        <begin position="105"/>
        <end position="126"/>
    </location>
</feature>
<keyword evidence="3" id="KW-1185">Reference proteome</keyword>
<proteinExistence type="predicted"/>
<organism evidence="3 4">
    <name type="scientific">Spinacia oleracea</name>
    <name type="common">Spinach</name>
    <dbReference type="NCBI Taxonomy" id="3562"/>
    <lineage>
        <taxon>Eukaryota</taxon>
        <taxon>Viridiplantae</taxon>
        <taxon>Streptophyta</taxon>
        <taxon>Embryophyta</taxon>
        <taxon>Tracheophyta</taxon>
        <taxon>Spermatophyta</taxon>
        <taxon>Magnoliopsida</taxon>
        <taxon>eudicotyledons</taxon>
        <taxon>Gunneridae</taxon>
        <taxon>Pentapetalae</taxon>
        <taxon>Caryophyllales</taxon>
        <taxon>Chenopodiaceae</taxon>
        <taxon>Chenopodioideae</taxon>
        <taxon>Anserineae</taxon>
        <taxon>Spinacia</taxon>
    </lineage>
</organism>
<dbReference type="GeneID" id="110789487"/>
<accession>A0ABM3QL91</accession>
<evidence type="ECO:0000313" key="4">
    <source>
        <dbReference type="RefSeq" id="XP_056684127.1"/>
    </source>
</evidence>
<feature type="signal peptide" evidence="2">
    <location>
        <begin position="1"/>
        <end position="31"/>
    </location>
</feature>
<reference evidence="4" key="2">
    <citation type="submission" date="2025-08" db="UniProtKB">
        <authorList>
            <consortium name="RefSeq"/>
        </authorList>
    </citation>
    <scope>IDENTIFICATION</scope>
    <source>
        <tissue evidence="4">Leaf</tissue>
    </source>
</reference>
<sequence length="126" mass="13199">MFLAPVICLSGPGLRFTFLLPLSTLLSSRMALDISQGVRFEGLHLPPNYRLSIIGSFQSGHTAGNSGLVQVDLEKSSSHSTEASNNQEDGYASLKGAAGLNSCSSFASGKASQKGDAGSRGFFEKL</sequence>
<reference evidence="3" key="1">
    <citation type="journal article" date="2021" name="Nat. Commun.">
        <title>Genomic analyses provide insights into spinach domestication and the genetic basis of agronomic traits.</title>
        <authorList>
            <person name="Cai X."/>
            <person name="Sun X."/>
            <person name="Xu C."/>
            <person name="Sun H."/>
            <person name="Wang X."/>
            <person name="Ge C."/>
            <person name="Zhang Z."/>
            <person name="Wang Q."/>
            <person name="Fei Z."/>
            <person name="Jiao C."/>
            <person name="Wang Q."/>
        </authorList>
    </citation>
    <scope>NUCLEOTIDE SEQUENCE [LARGE SCALE GENOMIC DNA]</scope>
    <source>
        <strain evidence="3">cv. Varoflay</strain>
    </source>
</reference>